<gene>
    <name evidence="1" type="ORF">DEBURN_LOCUS4187</name>
</gene>
<evidence type="ECO:0000313" key="2">
    <source>
        <dbReference type="Proteomes" id="UP000789706"/>
    </source>
</evidence>
<proteinExistence type="predicted"/>
<sequence length="42" mass="5059">MHFEDIHSQSKMKNNLQYSCRVKKTLSKMLSKDELNWMSGFH</sequence>
<comment type="caution">
    <text evidence="1">The sequence shown here is derived from an EMBL/GenBank/DDBJ whole genome shotgun (WGS) entry which is preliminary data.</text>
</comment>
<protein>
    <submittedName>
        <fullName evidence="1">4783_t:CDS:1</fullName>
    </submittedName>
</protein>
<organism evidence="1 2">
    <name type="scientific">Diversispora eburnea</name>
    <dbReference type="NCBI Taxonomy" id="1213867"/>
    <lineage>
        <taxon>Eukaryota</taxon>
        <taxon>Fungi</taxon>
        <taxon>Fungi incertae sedis</taxon>
        <taxon>Mucoromycota</taxon>
        <taxon>Glomeromycotina</taxon>
        <taxon>Glomeromycetes</taxon>
        <taxon>Diversisporales</taxon>
        <taxon>Diversisporaceae</taxon>
        <taxon>Diversispora</taxon>
    </lineage>
</organism>
<name>A0A9N8WNS1_9GLOM</name>
<dbReference type="Proteomes" id="UP000789706">
    <property type="component" value="Unassembled WGS sequence"/>
</dbReference>
<reference evidence="1" key="1">
    <citation type="submission" date="2021-06" db="EMBL/GenBank/DDBJ databases">
        <authorList>
            <person name="Kallberg Y."/>
            <person name="Tangrot J."/>
            <person name="Rosling A."/>
        </authorList>
    </citation>
    <scope>NUCLEOTIDE SEQUENCE</scope>
    <source>
        <strain evidence="1">AZ414A</strain>
    </source>
</reference>
<dbReference type="EMBL" id="CAJVPK010000302">
    <property type="protein sequence ID" value="CAG8491221.1"/>
    <property type="molecule type" value="Genomic_DNA"/>
</dbReference>
<accession>A0A9N8WNS1</accession>
<evidence type="ECO:0000313" key="1">
    <source>
        <dbReference type="EMBL" id="CAG8491221.1"/>
    </source>
</evidence>
<keyword evidence="2" id="KW-1185">Reference proteome</keyword>
<dbReference type="AlphaFoldDB" id="A0A9N8WNS1"/>